<accession>A0A4S8KS43</accession>
<gene>
    <name evidence="1" type="ORF">K435DRAFT_586806</name>
</gene>
<evidence type="ECO:0000313" key="2">
    <source>
        <dbReference type="Proteomes" id="UP000297245"/>
    </source>
</evidence>
<feature type="non-terminal residue" evidence="1">
    <location>
        <position position="52"/>
    </location>
</feature>
<evidence type="ECO:0000313" key="1">
    <source>
        <dbReference type="EMBL" id="THU78451.1"/>
    </source>
</evidence>
<proteinExistence type="predicted"/>
<dbReference type="EMBL" id="ML180190">
    <property type="protein sequence ID" value="THU78451.1"/>
    <property type="molecule type" value="Genomic_DNA"/>
</dbReference>
<dbReference type="AlphaFoldDB" id="A0A4S8KS43"/>
<dbReference type="Proteomes" id="UP000297245">
    <property type="component" value="Unassembled WGS sequence"/>
</dbReference>
<dbReference type="OrthoDB" id="3255572at2759"/>
<name>A0A4S8KS43_DENBC</name>
<organism evidence="1 2">
    <name type="scientific">Dendrothele bispora (strain CBS 962.96)</name>
    <dbReference type="NCBI Taxonomy" id="1314807"/>
    <lineage>
        <taxon>Eukaryota</taxon>
        <taxon>Fungi</taxon>
        <taxon>Dikarya</taxon>
        <taxon>Basidiomycota</taxon>
        <taxon>Agaricomycotina</taxon>
        <taxon>Agaricomycetes</taxon>
        <taxon>Agaricomycetidae</taxon>
        <taxon>Agaricales</taxon>
        <taxon>Agaricales incertae sedis</taxon>
        <taxon>Dendrothele</taxon>
    </lineage>
</organism>
<protein>
    <submittedName>
        <fullName evidence="1">Uncharacterized protein</fullName>
    </submittedName>
</protein>
<sequence>GRPSDVTTELREDLISLTRESPELFLDRNQEWIAVAHEAAISRSHLWQILDD</sequence>
<feature type="non-terminal residue" evidence="1">
    <location>
        <position position="1"/>
    </location>
</feature>
<reference evidence="1 2" key="1">
    <citation type="journal article" date="2019" name="Nat. Ecol. Evol.">
        <title>Megaphylogeny resolves global patterns of mushroom evolution.</title>
        <authorList>
            <person name="Varga T."/>
            <person name="Krizsan K."/>
            <person name="Foldi C."/>
            <person name="Dima B."/>
            <person name="Sanchez-Garcia M."/>
            <person name="Sanchez-Ramirez S."/>
            <person name="Szollosi G.J."/>
            <person name="Szarkandi J.G."/>
            <person name="Papp V."/>
            <person name="Albert L."/>
            <person name="Andreopoulos W."/>
            <person name="Angelini C."/>
            <person name="Antonin V."/>
            <person name="Barry K.W."/>
            <person name="Bougher N.L."/>
            <person name="Buchanan P."/>
            <person name="Buyck B."/>
            <person name="Bense V."/>
            <person name="Catcheside P."/>
            <person name="Chovatia M."/>
            <person name="Cooper J."/>
            <person name="Damon W."/>
            <person name="Desjardin D."/>
            <person name="Finy P."/>
            <person name="Geml J."/>
            <person name="Haridas S."/>
            <person name="Hughes K."/>
            <person name="Justo A."/>
            <person name="Karasinski D."/>
            <person name="Kautmanova I."/>
            <person name="Kiss B."/>
            <person name="Kocsube S."/>
            <person name="Kotiranta H."/>
            <person name="LaButti K.M."/>
            <person name="Lechner B.E."/>
            <person name="Liimatainen K."/>
            <person name="Lipzen A."/>
            <person name="Lukacs Z."/>
            <person name="Mihaltcheva S."/>
            <person name="Morgado L.N."/>
            <person name="Niskanen T."/>
            <person name="Noordeloos M.E."/>
            <person name="Ohm R.A."/>
            <person name="Ortiz-Santana B."/>
            <person name="Ovrebo C."/>
            <person name="Racz N."/>
            <person name="Riley R."/>
            <person name="Savchenko A."/>
            <person name="Shiryaev A."/>
            <person name="Soop K."/>
            <person name="Spirin V."/>
            <person name="Szebenyi C."/>
            <person name="Tomsovsky M."/>
            <person name="Tulloss R.E."/>
            <person name="Uehling J."/>
            <person name="Grigoriev I.V."/>
            <person name="Vagvolgyi C."/>
            <person name="Papp T."/>
            <person name="Martin F.M."/>
            <person name="Miettinen O."/>
            <person name="Hibbett D.S."/>
            <person name="Nagy L.G."/>
        </authorList>
    </citation>
    <scope>NUCLEOTIDE SEQUENCE [LARGE SCALE GENOMIC DNA]</scope>
    <source>
        <strain evidence="1 2">CBS 962.96</strain>
    </source>
</reference>
<keyword evidence="2" id="KW-1185">Reference proteome</keyword>